<feature type="signal peptide" evidence="3">
    <location>
        <begin position="1"/>
        <end position="16"/>
    </location>
</feature>
<reference evidence="6" key="1">
    <citation type="submission" date="2022-11" db="UniProtKB">
        <authorList>
            <consortium name="WormBaseParasite"/>
        </authorList>
    </citation>
    <scope>IDENTIFICATION</scope>
</reference>
<dbReference type="AlphaFoldDB" id="A0A914WHB1"/>
<sequence length="254" mass="28743">MLLMLLPTSVFQTLIARCHQRNVYTKVEYDELMMTLERHYLTKPIQLGKYHRLFSLQQQSGQSTNDFASQIGQVTRRCKFPIDLPRAQAIVFAMGYRDDKVRSELIQRDHMSMEAALEHARQLEGVLKETSRSNRPSNLTELSSVNQVCKSGAATTTSTPCHRCGKTGHKGDACRFKDKTCHCCGKRGHISSVCRSASKQQQKQLKQQQSTQKRKKETQQQNSHNKLSVDFVKIAQTAGQTTPGQYFSTLCGLS</sequence>
<accession>A0A914WHB1</accession>
<keyword evidence="1" id="KW-0862">Zinc</keyword>
<evidence type="ECO:0000256" key="1">
    <source>
        <dbReference type="PROSITE-ProRule" id="PRU00047"/>
    </source>
</evidence>
<proteinExistence type="predicted"/>
<dbReference type="InterPro" id="IPR036875">
    <property type="entry name" value="Znf_CCHC_sf"/>
</dbReference>
<evidence type="ECO:0000256" key="2">
    <source>
        <dbReference type="SAM" id="MobiDB-lite"/>
    </source>
</evidence>
<feature type="chain" id="PRO_5037309603" evidence="3">
    <location>
        <begin position="17"/>
        <end position="254"/>
    </location>
</feature>
<name>A0A914WHB1_9BILA</name>
<protein>
    <submittedName>
        <fullName evidence="6">CCHC-type domain-containing protein</fullName>
    </submittedName>
</protein>
<dbReference type="SMART" id="SM00343">
    <property type="entry name" value="ZnF_C2HC"/>
    <property type="match status" value="2"/>
</dbReference>
<keyword evidence="3" id="KW-0732">Signal</keyword>
<dbReference type="InterPro" id="IPR001878">
    <property type="entry name" value="Znf_CCHC"/>
</dbReference>
<dbReference type="Proteomes" id="UP000887566">
    <property type="component" value="Unplaced"/>
</dbReference>
<keyword evidence="1" id="KW-0479">Metal-binding</keyword>
<dbReference type="WBParaSite" id="PSAMB.scaffold4106size15669.g23556.t1">
    <property type="protein sequence ID" value="PSAMB.scaffold4106size15669.g23556.t1"/>
    <property type="gene ID" value="PSAMB.scaffold4106size15669.g23556"/>
</dbReference>
<evidence type="ECO:0000256" key="3">
    <source>
        <dbReference type="SAM" id="SignalP"/>
    </source>
</evidence>
<dbReference type="GO" id="GO:0019899">
    <property type="term" value="F:enzyme binding"/>
    <property type="evidence" value="ECO:0007669"/>
    <property type="project" value="UniProtKB-ARBA"/>
</dbReference>
<dbReference type="Gene3D" id="4.10.60.10">
    <property type="entry name" value="Zinc finger, CCHC-type"/>
    <property type="match status" value="1"/>
</dbReference>
<dbReference type="GO" id="GO:0003676">
    <property type="term" value="F:nucleic acid binding"/>
    <property type="evidence" value="ECO:0007669"/>
    <property type="project" value="InterPro"/>
</dbReference>
<dbReference type="SUPFAM" id="SSF57756">
    <property type="entry name" value="Retrovirus zinc finger-like domains"/>
    <property type="match status" value="1"/>
</dbReference>
<evidence type="ECO:0000259" key="4">
    <source>
        <dbReference type="PROSITE" id="PS50158"/>
    </source>
</evidence>
<keyword evidence="5" id="KW-1185">Reference proteome</keyword>
<keyword evidence="1" id="KW-0863">Zinc-finger</keyword>
<feature type="domain" description="CCHC-type" evidence="4">
    <location>
        <begin position="181"/>
        <end position="196"/>
    </location>
</feature>
<dbReference type="GO" id="GO:0008270">
    <property type="term" value="F:zinc ion binding"/>
    <property type="evidence" value="ECO:0007669"/>
    <property type="project" value="UniProtKB-KW"/>
</dbReference>
<evidence type="ECO:0000313" key="5">
    <source>
        <dbReference type="Proteomes" id="UP000887566"/>
    </source>
</evidence>
<dbReference type="PROSITE" id="PS50158">
    <property type="entry name" value="ZF_CCHC"/>
    <property type="match status" value="2"/>
</dbReference>
<feature type="region of interest" description="Disordered" evidence="2">
    <location>
        <begin position="206"/>
        <end position="225"/>
    </location>
</feature>
<evidence type="ECO:0000313" key="6">
    <source>
        <dbReference type="WBParaSite" id="PSAMB.scaffold4106size15669.g23556.t1"/>
    </source>
</evidence>
<organism evidence="5 6">
    <name type="scientific">Plectus sambesii</name>
    <dbReference type="NCBI Taxonomy" id="2011161"/>
    <lineage>
        <taxon>Eukaryota</taxon>
        <taxon>Metazoa</taxon>
        <taxon>Ecdysozoa</taxon>
        <taxon>Nematoda</taxon>
        <taxon>Chromadorea</taxon>
        <taxon>Plectida</taxon>
        <taxon>Plectina</taxon>
        <taxon>Plectoidea</taxon>
        <taxon>Plectidae</taxon>
        <taxon>Plectus</taxon>
    </lineage>
</organism>
<feature type="domain" description="CCHC-type" evidence="4">
    <location>
        <begin position="161"/>
        <end position="175"/>
    </location>
</feature>